<evidence type="ECO:0000256" key="10">
    <source>
        <dbReference type="SAM" id="Phobius"/>
    </source>
</evidence>
<gene>
    <name evidence="14" type="ORF">WMO41_08205</name>
</gene>
<proteinExistence type="predicted"/>
<dbReference type="SUPFAM" id="SSF52172">
    <property type="entry name" value="CheY-like"/>
    <property type="match status" value="1"/>
</dbReference>
<feature type="transmembrane region" description="Helical" evidence="10">
    <location>
        <begin position="12"/>
        <end position="35"/>
    </location>
</feature>
<dbReference type="InterPro" id="IPR036890">
    <property type="entry name" value="HATPase_C_sf"/>
</dbReference>
<dbReference type="Gene3D" id="3.30.70.270">
    <property type="match status" value="1"/>
</dbReference>
<sequence length="1051" mass="118805">MKKNTGKKLTYVSRVCMTVLTTVLIVLFFCIMSLVGKIQGTARVVNYAGLVRGMTQRMVKLENLQSPQDEMLEEVESIIIGLRYGSDDLNLVRLDDSAFQDKLQELEAYFETLKVEIQLVRENGYENTQIIEKSEQFFRICDEATGLAEAYSQRKATALNQLEQVVFADIAGLLVLIAMEIFKALRYAAQNRILQKKVYLDEATGLPNKNKCEEILDNDTFLEDGETVAVCVFDLNNLRIINNNLGHEKGDEYIRSFAVQLRAAMPAEHFVGRDGGDEFLAVIRGLEREAVEACLSQVRSQTADYSANHPEMPISYAAGYAISSDFESCGMRDLFRQADKNMYVDKNRAKMLEAAEKQNENIRLLDTVKQQGYSFSDCLYCDALLDQYRVLRADSEFFLAEDGSYTGAVEQIVQELARGAERGLLRQKLQPEALKQVLSSTREKLEFPYQCTDGEKVRRGRMTLLFLNNTEDGRLHHFIFGFEPFHDKNQVSANEKVQLTRYYEQMKQSILENGNYVDALMDTAEAVYTVDLTHDRLEKIFYPSGSDEFEIMQQTPCAYNEYCTFRSGFVTEDTMENYRIVDSSEKLLERFRNGAKQVTVEYQETGAKGEPEWLQKTVLMSQDTLYDEKTGREMNVVHGIILFKNTSVFHEQEQKEKERLQVAYEEADLASKAKTEFLNRMSHDIKTPINGVMGMLEIIRRNIDDRERVEECLGKISLSTSHLLALVNDVLDMGRIETKQEAEAREAFDLENLMTETAALVDAQLLETGILHYRHREAIQHTALVGNPLHLRQIMVNLLSNAIKYNKPGGRIDTYAKELSCDGKQAFYEFKITDTGIGMREEFVKNGLFKPFTQEKSDARTQYKGTGLGMSIVKGLVEQMNGCIQVESVEGEGTTFTFQLPFLLDETVHAGQDSDGTAAADVSDMKILLVEDNEINMEIAEFYLTEAGAKTEKAWNGAEAVQKFAESETGSFDVVLMDVMMPVMDGLEATRRIRALGRPDAGTVTILAMTAQSSADSIRQCEQAGMDGYIAKPVEAAELLRILAEKCPQRV</sequence>
<feature type="domain" description="Histidine kinase" evidence="11">
    <location>
        <begin position="680"/>
        <end position="904"/>
    </location>
</feature>
<dbReference type="CDD" id="cd17546">
    <property type="entry name" value="REC_hyHK_CKI1_RcsC-like"/>
    <property type="match status" value="1"/>
</dbReference>
<dbReference type="Pfam" id="PF02518">
    <property type="entry name" value="HATPase_c"/>
    <property type="match status" value="1"/>
</dbReference>
<dbReference type="SMART" id="SM00387">
    <property type="entry name" value="HATPase_c"/>
    <property type="match status" value="1"/>
</dbReference>
<dbReference type="PRINTS" id="PR00344">
    <property type="entry name" value="BCTRLSENSOR"/>
</dbReference>
<reference evidence="14 15" key="1">
    <citation type="submission" date="2024-03" db="EMBL/GenBank/DDBJ databases">
        <title>Human intestinal bacterial collection.</title>
        <authorList>
            <person name="Pauvert C."/>
            <person name="Hitch T.C.A."/>
            <person name="Clavel T."/>
        </authorList>
    </citation>
    <scope>NUCLEOTIDE SEQUENCE [LARGE SCALE GENOMIC DNA]</scope>
    <source>
        <strain evidence="14 15">CLA-AP-H27</strain>
    </source>
</reference>
<dbReference type="Gene3D" id="1.10.287.130">
    <property type="match status" value="1"/>
</dbReference>
<dbReference type="PROSITE" id="PS50887">
    <property type="entry name" value="GGDEF"/>
    <property type="match status" value="1"/>
</dbReference>
<feature type="domain" description="GGDEF" evidence="13">
    <location>
        <begin position="226"/>
        <end position="354"/>
    </location>
</feature>
<dbReference type="SMART" id="SM00448">
    <property type="entry name" value="REC"/>
    <property type="match status" value="1"/>
</dbReference>
<dbReference type="GO" id="GO:0005524">
    <property type="term" value="F:ATP binding"/>
    <property type="evidence" value="ECO:0007669"/>
    <property type="project" value="UniProtKB-KW"/>
</dbReference>
<dbReference type="InterPro" id="IPR005467">
    <property type="entry name" value="His_kinase_dom"/>
</dbReference>
<dbReference type="Gene3D" id="3.30.565.10">
    <property type="entry name" value="Histidine kinase-like ATPase, C-terminal domain"/>
    <property type="match status" value="1"/>
</dbReference>
<name>A0ABV1HM02_9FIRM</name>
<evidence type="ECO:0000259" key="12">
    <source>
        <dbReference type="PROSITE" id="PS50110"/>
    </source>
</evidence>
<dbReference type="Pfam" id="PF00990">
    <property type="entry name" value="GGDEF"/>
    <property type="match status" value="1"/>
</dbReference>
<dbReference type="InterPro" id="IPR043128">
    <property type="entry name" value="Rev_trsase/Diguanyl_cyclase"/>
</dbReference>
<comment type="function">
    <text evidence="8">May play the central regulatory role in sporulation. It may be an element of the effector pathway responsible for the activation of sporulation genes in response to nutritional stress. Spo0A may act in concert with spo0H (a sigma factor) to control the expression of some genes that are critical to the sporulation process.</text>
</comment>
<dbReference type="SUPFAM" id="SSF47384">
    <property type="entry name" value="Homodimeric domain of signal transducing histidine kinase"/>
    <property type="match status" value="1"/>
</dbReference>
<dbReference type="CDD" id="cd00082">
    <property type="entry name" value="HisKA"/>
    <property type="match status" value="1"/>
</dbReference>
<keyword evidence="5" id="KW-0808">Transferase</keyword>
<dbReference type="InterPro" id="IPR003661">
    <property type="entry name" value="HisK_dim/P_dom"/>
</dbReference>
<keyword evidence="7" id="KW-0902">Two-component regulatory system</keyword>
<dbReference type="InterPro" id="IPR011006">
    <property type="entry name" value="CheY-like_superfamily"/>
</dbReference>
<evidence type="ECO:0000259" key="13">
    <source>
        <dbReference type="PROSITE" id="PS50887"/>
    </source>
</evidence>
<dbReference type="SUPFAM" id="SSF55874">
    <property type="entry name" value="ATPase domain of HSP90 chaperone/DNA topoisomerase II/histidine kinase"/>
    <property type="match status" value="1"/>
</dbReference>
<dbReference type="Pfam" id="PF00512">
    <property type="entry name" value="HisKA"/>
    <property type="match status" value="1"/>
</dbReference>
<dbReference type="InterPro" id="IPR029787">
    <property type="entry name" value="Nucleotide_cyclase"/>
</dbReference>
<dbReference type="PANTHER" id="PTHR43047">
    <property type="entry name" value="TWO-COMPONENT HISTIDINE PROTEIN KINASE"/>
    <property type="match status" value="1"/>
</dbReference>
<dbReference type="SMART" id="SM00267">
    <property type="entry name" value="GGDEF"/>
    <property type="match status" value="1"/>
</dbReference>
<dbReference type="NCBIfam" id="TIGR00254">
    <property type="entry name" value="GGDEF"/>
    <property type="match status" value="1"/>
</dbReference>
<keyword evidence="10" id="KW-0472">Membrane</keyword>
<dbReference type="PROSITE" id="PS50109">
    <property type="entry name" value="HIS_KIN"/>
    <property type="match status" value="1"/>
</dbReference>
<evidence type="ECO:0000256" key="2">
    <source>
        <dbReference type="ARBA" id="ARBA00012438"/>
    </source>
</evidence>
<organism evidence="14 15">
    <name type="scientific">Ventrimonas faecis</name>
    <dbReference type="NCBI Taxonomy" id="3133170"/>
    <lineage>
        <taxon>Bacteria</taxon>
        <taxon>Bacillati</taxon>
        <taxon>Bacillota</taxon>
        <taxon>Clostridia</taxon>
        <taxon>Lachnospirales</taxon>
        <taxon>Lachnospiraceae</taxon>
        <taxon>Ventrimonas</taxon>
    </lineage>
</organism>
<dbReference type="Proteomes" id="UP001437460">
    <property type="component" value="Unassembled WGS sequence"/>
</dbReference>
<dbReference type="InterPro" id="IPR000160">
    <property type="entry name" value="GGDEF_dom"/>
</dbReference>
<evidence type="ECO:0000256" key="7">
    <source>
        <dbReference type="ARBA" id="ARBA00023012"/>
    </source>
</evidence>
<dbReference type="EC" id="2.7.13.3" evidence="2"/>
<evidence type="ECO:0000256" key="5">
    <source>
        <dbReference type="ARBA" id="ARBA00022679"/>
    </source>
</evidence>
<evidence type="ECO:0000259" key="11">
    <source>
        <dbReference type="PROSITE" id="PS50109"/>
    </source>
</evidence>
<protein>
    <recommendedName>
        <fullName evidence="3">Stage 0 sporulation protein A homolog</fullName>
        <ecNumber evidence="2">2.7.13.3</ecNumber>
    </recommendedName>
</protein>
<dbReference type="SMART" id="SM00388">
    <property type="entry name" value="HisKA"/>
    <property type="match status" value="1"/>
</dbReference>
<dbReference type="InterPro" id="IPR036097">
    <property type="entry name" value="HisK_dim/P_sf"/>
</dbReference>
<evidence type="ECO:0000256" key="9">
    <source>
        <dbReference type="PROSITE-ProRule" id="PRU00169"/>
    </source>
</evidence>
<keyword evidence="14" id="KW-0547">Nucleotide-binding</keyword>
<keyword evidence="14" id="KW-0067">ATP-binding</keyword>
<evidence type="ECO:0000256" key="3">
    <source>
        <dbReference type="ARBA" id="ARBA00018672"/>
    </source>
</evidence>
<evidence type="ECO:0000256" key="8">
    <source>
        <dbReference type="ARBA" id="ARBA00024867"/>
    </source>
</evidence>
<dbReference type="PANTHER" id="PTHR43047:SF72">
    <property type="entry name" value="OSMOSENSING HISTIDINE PROTEIN KINASE SLN1"/>
    <property type="match status" value="1"/>
</dbReference>
<comment type="catalytic activity">
    <reaction evidence="1">
        <text>ATP + protein L-histidine = ADP + protein N-phospho-L-histidine.</text>
        <dbReference type="EC" id="2.7.13.3"/>
    </reaction>
</comment>
<dbReference type="Pfam" id="PF00072">
    <property type="entry name" value="Response_reg"/>
    <property type="match status" value="1"/>
</dbReference>
<dbReference type="SUPFAM" id="SSF55073">
    <property type="entry name" value="Nucleotide cyclase"/>
    <property type="match status" value="1"/>
</dbReference>
<keyword evidence="15" id="KW-1185">Reference proteome</keyword>
<dbReference type="RefSeq" id="WP_349229343.1">
    <property type="nucleotide sequence ID" value="NZ_JBBMFJ010000014.1"/>
</dbReference>
<evidence type="ECO:0000256" key="1">
    <source>
        <dbReference type="ARBA" id="ARBA00000085"/>
    </source>
</evidence>
<evidence type="ECO:0000256" key="6">
    <source>
        <dbReference type="ARBA" id="ARBA00022777"/>
    </source>
</evidence>
<dbReference type="PROSITE" id="PS50110">
    <property type="entry name" value="RESPONSE_REGULATORY"/>
    <property type="match status" value="1"/>
</dbReference>
<dbReference type="InterPro" id="IPR003594">
    <property type="entry name" value="HATPase_dom"/>
</dbReference>
<comment type="caution">
    <text evidence="14">The sequence shown here is derived from an EMBL/GenBank/DDBJ whole genome shotgun (WGS) entry which is preliminary data.</text>
</comment>
<keyword evidence="10" id="KW-0812">Transmembrane</keyword>
<evidence type="ECO:0000313" key="15">
    <source>
        <dbReference type="Proteomes" id="UP001437460"/>
    </source>
</evidence>
<evidence type="ECO:0000256" key="4">
    <source>
        <dbReference type="ARBA" id="ARBA00022553"/>
    </source>
</evidence>
<accession>A0ABV1HM02</accession>
<dbReference type="InterPro" id="IPR004358">
    <property type="entry name" value="Sig_transdc_His_kin-like_C"/>
</dbReference>
<keyword evidence="6" id="KW-0418">Kinase</keyword>
<dbReference type="Gene3D" id="3.40.50.2300">
    <property type="match status" value="1"/>
</dbReference>
<dbReference type="EMBL" id="JBBMFJ010000014">
    <property type="protein sequence ID" value="MEQ2563144.1"/>
    <property type="molecule type" value="Genomic_DNA"/>
</dbReference>
<keyword evidence="4 9" id="KW-0597">Phosphoprotein</keyword>
<feature type="modified residue" description="4-aspartylphosphate" evidence="9">
    <location>
        <position position="978"/>
    </location>
</feature>
<dbReference type="InterPro" id="IPR001789">
    <property type="entry name" value="Sig_transdc_resp-reg_receiver"/>
</dbReference>
<feature type="domain" description="Response regulatory" evidence="12">
    <location>
        <begin position="926"/>
        <end position="1047"/>
    </location>
</feature>
<keyword evidence="10" id="KW-1133">Transmembrane helix</keyword>
<evidence type="ECO:0000313" key="14">
    <source>
        <dbReference type="EMBL" id="MEQ2563144.1"/>
    </source>
</evidence>